<keyword evidence="3" id="KW-1185">Reference proteome</keyword>
<organism evidence="2 3">
    <name type="scientific">Laetiporus sulphureus 93-53</name>
    <dbReference type="NCBI Taxonomy" id="1314785"/>
    <lineage>
        <taxon>Eukaryota</taxon>
        <taxon>Fungi</taxon>
        <taxon>Dikarya</taxon>
        <taxon>Basidiomycota</taxon>
        <taxon>Agaricomycotina</taxon>
        <taxon>Agaricomycetes</taxon>
        <taxon>Polyporales</taxon>
        <taxon>Laetiporus</taxon>
    </lineage>
</organism>
<accession>A0A165G1H1</accession>
<dbReference type="GeneID" id="63819802"/>
<evidence type="ECO:0000256" key="1">
    <source>
        <dbReference type="SAM" id="MobiDB-lite"/>
    </source>
</evidence>
<dbReference type="OrthoDB" id="3258136at2759"/>
<dbReference type="STRING" id="1314785.A0A165G1H1"/>
<gene>
    <name evidence="2" type="ORF">LAESUDRAFT_517100</name>
</gene>
<dbReference type="InParanoid" id="A0A165G1H1"/>
<feature type="compositionally biased region" description="Low complexity" evidence="1">
    <location>
        <begin position="37"/>
        <end position="46"/>
    </location>
</feature>
<sequence length="234" mass="26180">MLLKFMSTDVFQSAILDDTTGDLAFRTKTHRPRRTRSGSQASNSSFASIRSLEKCPMASGSSEPHITLVEDAEGNIVADVTWEGDNAVLIRIGDECIKGTAELFDAAFMRILPDGVLMPTRMEYTWRLASDCLTLQNHIRSGAGSSLIPASAPRAGHDYVDLRALPEDEILEMLVCYLLLSSLRERMYSIKPQAYSHTRNQRTTQRQPLSLSTLRRHATRSVACLRNTFRRTVT</sequence>
<dbReference type="RefSeq" id="XP_040767442.1">
    <property type="nucleotide sequence ID" value="XM_040902771.1"/>
</dbReference>
<protein>
    <submittedName>
        <fullName evidence="2">Uncharacterized protein</fullName>
    </submittedName>
</protein>
<proteinExistence type="predicted"/>
<feature type="region of interest" description="Disordered" evidence="1">
    <location>
        <begin position="26"/>
        <end position="46"/>
    </location>
</feature>
<dbReference type="AlphaFoldDB" id="A0A165G1H1"/>
<reference evidence="2 3" key="1">
    <citation type="journal article" date="2016" name="Mol. Biol. Evol.">
        <title>Comparative Genomics of Early-Diverging Mushroom-Forming Fungi Provides Insights into the Origins of Lignocellulose Decay Capabilities.</title>
        <authorList>
            <person name="Nagy L.G."/>
            <person name="Riley R."/>
            <person name="Tritt A."/>
            <person name="Adam C."/>
            <person name="Daum C."/>
            <person name="Floudas D."/>
            <person name="Sun H."/>
            <person name="Yadav J.S."/>
            <person name="Pangilinan J."/>
            <person name="Larsson K.H."/>
            <person name="Matsuura K."/>
            <person name="Barry K."/>
            <person name="Labutti K."/>
            <person name="Kuo R."/>
            <person name="Ohm R.A."/>
            <person name="Bhattacharya S.S."/>
            <person name="Shirouzu T."/>
            <person name="Yoshinaga Y."/>
            <person name="Martin F.M."/>
            <person name="Grigoriev I.V."/>
            <person name="Hibbett D.S."/>
        </authorList>
    </citation>
    <scope>NUCLEOTIDE SEQUENCE [LARGE SCALE GENOMIC DNA]</scope>
    <source>
        <strain evidence="2 3">93-53</strain>
    </source>
</reference>
<evidence type="ECO:0000313" key="2">
    <source>
        <dbReference type="EMBL" id="KZT09702.1"/>
    </source>
</evidence>
<dbReference type="Proteomes" id="UP000076871">
    <property type="component" value="Unassembled WGS sequence"/>
</dbReference>
<evidence type="ECO:0000313" key="3">
    <source>
        <dbReference type="Proteomes" id="UP000076871"/>
    </source>
</evidence>
<dbReference type="EMBL" id="KV427611">
    <property type="protein sequence ID" value="KZT09702.1"/>
    <property type="molecule type" value="Genomic_DNA"/>
</dbReference>
<name>A0A165G1H1_9APHY</name>
<feature type="compositionally biased region" description="Basic residues" evidence="1">
    <location>
        <begin position="27"/>
        <end position="36"/>
    </location>
</feature>